<keyword evidence="3" id="KW-0157">Chromophore</keyword>
<dbReference type="Gene3D" id="3.30.450.20">
    <property type="entry name" value="PAS domain"/>
    <property type="match status" value="1"/>
</dbReference>
<feature type="domain" description="PAS" evidence="4">
    <location>
        <begin position="74"/>
        <end position="105"/>
    </location>
</feature>
<evidence type="ECO:0000313" key="6">
    <source>
        <dbReference type="EMBL" id="MCL6274126.1"/>
    </source>
</evidence>
<dbReference type="PROSITE" id="PS50112">
    <property type="entry name" value="PAS"/>
    <property type="match status" value="1"/>
</dbReference>
<dbReference type="RefSeq" id="WP_249657315.1">
    <property type="nucleotide sequence ID" value="NZ_JAMFMA010000002.1"/>
</dbReference>
<keyword evidence="2" id="KW-0288">FMN</keyword>
<proteinExistence type="predicted"/>
<dbReference type="EMBL" id="JAMFMA010000002">
    <property type="protein sequence ID" value="MCL6274126.1"/>
    <property type="molecule type" value="Genomic_DNA"/>
</dbReference>
<dbReference type="SUPFAM" id="SSF55785">
    <property type="entry name" value="PYP-like sensor domain (PAS domain)"/>
    <property type="match status" value="1"/>
</dbReference>
<dbReference type="PANTHER" id="PTHR47429">
    <property type="entry name" value="PROTEIN TWIN LOV 1"/>
    <property type="match status" value="1"/>
</dbReference>
<keyword evidence="1" id="KW-0285">Flavoprotein</keyword>
<dbReference type="InterPro" id="IPR000700">
    <property type="entry name" value="PAS-assoc_C"/>
</dbReference>
<accession>A0ABT0PS73</accession>
<evidence type="ECO:0000259" key="4">
    <source>
        <dbReference type="PROSITE" id="PS50112"/>
    </source>
</evidence>
<evidence type="ECO:0000313" key="7">
    <source>
        <dbReference type="Proteomes" id="UP001203607"/>
    </source>
</evidence>
<dbReference type="InterPro" id="IPR000014">
    <property type="entry name" value="PAS"/>
</dbReference>
<dbReference type="PROSITE" id="PS50113">
    <property type="entry name" value="PAC"/>
    <property type="match status" value="1"/>
</dbReference>
<evidence type="ECO:0000256" key="3">
    <source>
        <dbReference type="ARBA" id="ARBA00022991"/>
    </source>
</evidence>
<dbReference type="CDD" id="cd00130">
    <property type="entry name" value="PAS"/>
    <property type="match status" value="1"/>
</dbReference>
<dbReference type="PANTHER" id="PTHR47429:SF2">
    <property type="entry name" value="PROTEIN TWIN LOV 1"/>
    <property type="match status" value="1"/>
</dbReference>
<evidence type="ECO:0000259" key="5">
    <source>
        <dbReference type="PROSITE" id="PS50113"/>
    </source>
</evidence>
<feature type="domain" description="PAC" evidence="5">
    <location>
        <begin position="130"/>
        <end position="173"/>
    </location>
</feature>
<dbReference type="Proteomes" id="UP001203607">
    <property type="component" value="Unassembled WGS sequence"/>
</dbReference>
<gene>
    <name evidence="6" type="ORF">M3P19_08895</name>
</gene>
<evidence type="ECO:0000256" key="2">
    <source>
        <dbReference type="ARBA" id="ARBA00022643"/>
    </source>
</evidence>
<organism evidence="6 7">
    <name type="scientific">Flagellimonas spongiicola</name>
    <dbReference type="NCBI Taxonomy" id="2942208"/>
    <lineage>
        <taxon>Bacteria</taxon>
        <taxon>Pseudomonadati</taxon>
        <taxon>Bacteroidota</taxon>
        <taxon>Flavobacteriia</taxon>
        <taxon>Flavobacteriales</taxon>
        <taxon>Flavobacteriaceae</taxon>
        <taxon>Flagellimonas</taxon>
    </lineage>
</organism>
<evidence type="ECO:0000256" key="1">
    <source>
        <dbReference type="ARBA" id="ARBA00022630"/>
    </source>
</evidence>
<reference evidence="6 7" key="1">
    <citation type="submission" date="2022-05" db="EMBL/GenBank/DDBJ databases">
        <authorList>
            <person name="Park J.-S."/>
        </authorList>
    </citation>
    <scope>NUCLEOTIDE SEQUENCE [LARGE SCALE GENOMIC DNA]</scope>
    <source>
        <strain evidence="6 7">2012CJ35-5</strain>
    </source>
</reference>
<sequence>MKKMESYDDAAHKFYGGQNIQGYPLQSMDVYAKFFDKLSMNLLDIKGLTSLATDLKWQDINNFDEEILDKQHIIVVTDAQLKIVYATQNMVEMNGYLPHEVIGKSPKMFQGKSTCRTTTQTVSNAIKNRQPFEVILTNYRKNGTTYECHIKSTPIFDRKGKLVNFIAFEREVA</sequence>
<dbReference type="InterPro" id="IPR035965">
    <property type="entry name" value="PAS-like_dom_sf"/>
</dbReference>
<protein>
    <submittedName>
        <fullName evidence="6">PAS domain-containing protein</fullName>
    </submittedName>
</protein>
<dbReference type="NCBIfam" id="TIGR00229">
    <property type="entry name" value="sensory_box"/>
    <property type="match status" value="1"/>
</dbReference>
<dbReference type="Pfam" id="PF13426">
    <property type="entry name" value="PAS_9"/>
    <property type="match status" value="1"/>
</dbReference>
<keyword evidence="7" id="KW-1185">Reference proteome</keyword>
<name>A0ABT0PS73_9FLAO</name>
<comment type="caution">
    <text evidence="6">The sequence shown here is derived from an EMBL/GenBank/DDBJ whole genome shotgun (WGS) entry which is preliminary data.</text>
</comment>